<accession>A0A7V5UFL0</accession>
<evidence type="ECO:0000256" key="1">
    <source>
        <dbReference type="SAM" id="Phobius"/>
    </source>
</evidence>
<name>A0A7V5UFL0_CALAY</name>
<dbReference type="PANTHER" id="PTHR42709">
    <property type="entry name" value="ALKALINE PHOSPHATASE LIKE PROTEIN"/>
    <property type="match status" value="1"/>
</dbReference>
<proteinExistence type="predicted"/>
<dbReference type="Proteomes" id="UP000886124">
    <property type="component" value="Unassembled WGS sequence"/>
</dbReference>
<gene>
    <name evidence="2" type="ORF">ENJ89_09725</name>
</gene>
<feature type="transmembrane region" description="Helical" evidence="1">
    <location>
        <begin position="123"/>
        <end position="141"/>
    </location>
</feature>
<keyword evidence="1" id="KW-1133">Transmembrane helix</keyword>
<feature type="transmembrane region" description="Helical" evidence="1">
    <location>
        <begin position="187"/>
        <end position="207"/>
    </location>
</feature>
<keyword evidence="1" id="KW-0812">Transmembrane</keyword>
<sequence length="211" mass="23949">MVNSTTQQSWYQRLYKWLLHWAETPYGLWVLFFWALAESSFFPIPPDAFLIAMVLGARKRAFRFALMASVASVIGGILGYAIGYGLWWDGPGIFSGLAHFFFNNVPGFSIQQFLDVQKLYETWNFWVVFTAGFTPIPYKVITISAGAFNINFPVFVLASAVSRSARFFLVAWLLWKFGEPINAFIDKYLGWLSIAFVALLIAGFLVINHAL</sequence>
<feature type="transmembrane region" description="Helical" evidence="1">
    <location>
        <begin position="26"/>
        <end position="44"/>
    </location>
</feature>
<keyword evidence="1" id="KW-0472">Membrane</keyword>
<dbReference type="PANTHER" id="PTHR42709:SF11">
    <property type="entry name" value="DEDA FAMILY PROTEIN"/>
    <property type="match status" value="1"/>
</dbReference>
<dbReference type="InterPro" id="IPR051311">
    <property type="entry name" value="DedA_domain"/>
</dbReference>
<feature type="transmembrane region" description="Helical" evidence="1">
    <location>
        <begin position="64"/>
        <end position="87"/>
    </location>
</feature>
<dbReference type="AlphaFoldDB" id="A0A7V5UFL0"/>
<comment type="caution">
    <text evidence="2">The sequence shown here is derived from an EMBL/GenBank/DDBJ whole genome shotgun (WGS) entry which is preliminary data.</text>
</comment>
<dbReference type="EMBL" id="DROD01000616">
    <property type="protein sequence ID" value="HHJ53460.1"/>
    <property type="molecule type" value="Genomic_DNA"/>
</dbReference>
<reference evidence="2" key="1">
    <citation type="journal article" date="2020" name="mSystems">
        <title>Genome- and Community-Level Interaction Insights into Carbon Utilization and Element Cycling Functions of Hydrothermarchaeota in Hydrothermal Sediment.</title>
        <authorList>
            <person name="Zhou Z."/>
            <person name="Liu Y."/>
            <person name="Xu W."/>
            <person name="Pan J."/>
            <person name="Luo Z.H."/>
            <person name="Li M."/>
        </authorList>
    </citation>
    <scope>NUCLEOTIDE SEQUENCE [LARGE SCALE GENOMIC DNA]</scope>
    <source>
        <strain evidence="2">HyVt-527</strain>
    </source>
</reference>
<evidence type="ECO:0000313" key="2">
    <source>
        <dbReference type="EMBL" id="HHJ53460.1"/>
    </source>
</evidence>
<protein>
    <submittedName>
        <fullName evidence="2">DedA family protein</fullName>
    </submittedName>
</protein>
<organism evidence="2">
    <name type="scientific">Caldithrix abyssi</name>
    <dbReference type="NCBI Taxonomy" id="187145"/>
    <lineage>
        <taxon>Bacteria</taxon>
        <taxon>Pseudomonadati</taxon>
        <taxon>Calditrichota</taxon>
        <taxon>Calditrichia</taxon>
        <taxon>Calditrichales</taxon>
        <taxon>Calditrichaceae</taxon>
        <taxon>Caldithrix</taxon>
    </lineage>
</organism>
<dbReference type="GO" id="GO:0005886">
    <property type="term" value="C:plasma membrane"/>
    <property type="evidence" value="ECO:0007669"/>
    <property type="project" value="TreeGrafter"/>
</dbReference>
<feature type="transmembrane region" description="Helical" evidence="1">
    <location>
        <begin position="153"/>
        <end position="175"/>
    </location>
</feature>